<dbReference type="Proteomes" id="UP001597169">
    <property type="component" value="Unassembled WGS sequence"/>
</dbReference>
<reference evidence="3" key="1">
    <citation type="journal article" date="2019" name="Int. J. Syst. Evol. Microbiol.">
        <title>The Global Catalogue of Microorganisms (GCM) 10K type strain sequencing project: providing services to taxonomists for standard genome sequencing and annotation.</title>
        <authorList>
            <consortium name="The Broad Institute Genomics Platform"/>
            <consortium name="The Broad Institute Genome Sequencing Center for Infectious Disease"/>
            <person name="Wu L."/>
            <person name="Ma J."/>
        </authorList>
    </citation>
    <scope>NUCLEOTIDE SEQUENCE [LARGE SCALE GENOMIC DNA]</scope>
    <source>
        <strain evidence="3">CCUG 53519</strain>
    </source>
</reference>
<dbReference type="Pfam" id="PF08378">
    <property type="entry name" value="NERD"/>
    <property type="match status" value="1"/>
</dbReference>
<organism evidence="2 3">
    <name type="scientific">Paenibacillus provencensis</name>
    <dbReference type="NCBI Taxonomy" id="441151"/>
    <lineage>
        <taxon>Bacteria</taxon>
        <taxon>Bacillati</taxon>
        <taxon>Bacillota</taxon>
        <taxon>Bacilli</taxon>
        <taxon>Bacillales</taxon>
        <taxon>Paenibacillaceae</taxon>
        <taxon>Paenibacillus</taxon>
    </lineage>
</organism>
<gene>
    <name evidence="2" type="ORF">ACFQ3J_15635</name>
</gene>
<dbReference type="RefSeq" id="WP_311286637.1">
    <property type="nucleotide sequence ID" value="NZ_JBHTKX010000001.1"/>
</dbReference>
<feature type="domain" description="NERD" evidence="1">
    <location>
        <begin position="45"/>
        <end position="161"/>
    </location>
</feature>
<name>A0ABW3PT15_9BACL</name>
<keyword evidence="3" id="KW-1185">Reference proteome</keyword>
<dbReference type="PROSITE" id="PS50965">
    <property type="entry name" value="NERD"/>
    <property type="match status" value="1"/>
</dbReference>
<evidence type="ECO:0000313" key="3">
    <source>
        <dbReference type="Proteomes" id="UP001597169"/>
    </source>
</evidence>
<dbReference type="InterPro" id="IPR011528">
    <property type="entry name" value="NERD"/>
</dbReference>
<proteinExistence type="predicted"/>
<sequence>MLKQILSWFKSEKKQEVNKIVKKEVKKEHKSTSVKAKAKVAPTRIGELGEHKINIQLDQLPQECRYISDLMLVNPKSRSGYSQIDHVVVSPYAIFVIETKNYTGEIKGKKEDREWSVSNRYKLYSPLRQNYGHIKAIQSHLPDIKVPYVSMISFTMRCRFNVDPELRKIQSNELIIYDVELSEFIQRKISRLKMEGKSPMLSKTEIIEIVEKLRELNIVDPVLRQQHVKGAKNASTS</sequence>
<protein>
    <submittedName>
        <fullName evidence="2">Nuclease-related domain-containing protein</fullName>
    </submittedName>
</protein>
<evidence type="ECO:0000259" key="1">
    <source>
        <dbReference type="PROSITE" id="PS50965"/>
    </source>
</evidence>
<evidence type="ECO:0000313" key="2">
    <source>
        <dbReference type="EMBL" id="MFD1129603.1"/>
    </source>
</evidence>
<comment type="caution">
    <text evidence="2">The sequence shown here is derived from an EMBL/GenBank/DDBJ whole genome shotgun (WGS) entry which is preliminary data.</text>
</comment>
<dbReference type="EMBL" id="JBHTKX010000001">
    <property type="protein sequence ID" value="MFD1129603.1"/>
    <property type="molecule type" value="Genomic_DNA"/>
</dbReference>
<accession>A0ABW3PT15</accession>